<reference evidence="2 3" key="1">
    <citation type="journal article" date="2015" name="Proc. Natl. Acad. Sci. U.S.A.">
        <title>The resurrection genome of Boea hygrometrica: A blueprint for survival of dehydration.</title>
        <authorList>
            <person name="Xiao L."/>
            <person name="Yang G."/>
            <person name="Zhang L."/>
            <person name="Yang X."/>
            <person name="Zhao S."/>
            <person name="Ji Z."/>
            <person name="Zhou Q."/>
            <person name="Hu M."/>
            <person name="Wang Y."/>
            <person name="Chen M."/>
            <person name="Xu Y."/>
            <person name="Jin H."/>
            <person name="Xiao X."/>
            <person name="Hu G."/>
            <person name="Bao F."/>
            <person name="Hu Y."/>
            <person name="Wan P."/>
            <person name="Li L."/>
            <person name="Deng X."/>
            <person name="Kuang T."/>
            <person name="Xiang C."/>
            <person name="Zhu J.K."/>
            <person name="Oliver M.J."/>
            <person name="He Y."/>
        </authorList>
    </citation>
    <scope>NUCLEOTIDE SEQUENCE [LARGE SCALE GENOMIC DNA]</scope>
    <source>
        <strain evidence="3">cv. XS01</strain>
    </source>
</reference>
<evidence type="ECO:0000256" key="1">
    <source>
        <dbReference type="SAM" id="MobiDB-lite"/>
    </source>
</evidence>
<sequence>MRSVVASHGPGSNPRGNAICNAILLQCFPVLQIFGHQYLDRHCPPSSDVLPLNLAQKLKISKSIKTGPDIAYRPENFTGCPGTGSNQTLEEIRPAVTTSPGTHQSGDRPAAAATDEITRGAKRRAPPPHRIAWPTRNQRPTCAAASVFASASLRPVAPSFLDVVQPMREGAAGGARPVRPRRATSAAEARRRARPRRDAAADLQRARRRARSTETPSLGCTRSTDEFCTNGFSSSNRPELEAAAVQGGGGGVCREEGRRLEPQCKMTALPLNSGKPRDTASRGPTTIVAPGSQFRTCPTDHGKASSNIAP</sequence>
<name>A0A2Z7BPL9_9LAMI</name>
<feature type="region of interest" description="Disordered" evidence="1">
    <location>
        <begin position="268"/>
        <end position="310"/>
    </location>
</feature>
<dbReference type="Proteomes" id="UP000250235">
    <property type="component" value="Unassembled WGS sequence"/>
</dbReference>
<dbReference type="EMBL" id="KV005657">
    <property type="protein sequence ID" value="KZV33866.1"/>
    <property type="molecule type" value="Genomic_DNA"/>
</dbReference>
<evidence type="ECO:0000313" key="3">
    <source>
        <dbReference type="Proteomes" id="UP000250235"/>
    </source>
</evidence>
<feature type="region of interest" description="Disordered" evidence="1">
    <location>
        <begin position="96"/>
        <end position="135"/>
    </location>
</feature>
<proteinExistence type="predicted"/>
<dbReference type="AlphaFoldDB" id="A0A2Z7BPL9"/>
<evidence type="ECO:0000313" key="2">
    <source>
        <dbReference type="EMBL" id="KZV33866.1"/>
    </source>
</evidence>
<accession>A0A2Z7BPL9</accession>
<feature type="region of interest" description="Disordered" evidence="1">
    <location>
        <begin position="170"/>
        <end position="218"/>
    </location>
</feature>
<gene>
    <name evidence="2" type="ORF">F511_24500</name>
</gene>
<organism evidence="2 3">
    <name type="scientific">Dorcoceras hygrometricum</name>
    <dbReference type="NCBI Taxonomy" id="472368"/>
    <lineage>
        <taxon>Eukaryota</taxon>
        <taxon>Viridiplantae</taxon>
        <taxon>Streptophyta</taxon>
        <taxon>Embryophyta</taxon>
        <taxon>Tracheophyta</taxon>
        <taxon>Spermatophyta</taxon>
        <taxon>Magnoliopsida</taxon>
        <taxon>eudicotyledons</taxon>
        <taxon>Gunneridae</taxon>
        <taxon>Pentapetalae</taxon>
        <taxon>asterids</taxon>
        <taxon>lamiids</taxon>
        <taxon>Lamiales</taxon>
        <taxon>Gesneriaceae</taxon>
        <taxon>Didymocarpoideae</taxon>
        <taxon>Trichosporeae</taxon>
        <taxon>Loxocarpinae</taxon>
        <taxon>Dorcoceras</taxon>
    </lineage>
</organism>
<protein>
    <submittedName>
        <fullName evidence="2">Uncharacterized protein</fullName>
    </submittedName>
</protein>
<keyword evidence="3" id="KW-1185">Reference proteome</keyword>